<proteinExistence type="predicted"/>
<accession>A0ABD3I5U4</accession>
<dbReference type="InterPro" id="IPR026960">
    <property type="entry name" value="RVT-Znf"/>
</dbReference>
<comment type="caution">
    <text evidence="3">The sequence shown here is derived from an EMBL/GenBank/DDBJ whole genome shotgun (WGS) entry which is preliminary data.</text>
</comment>
<feature type="region of interest" description="Disordered" evidence="1">
    <location>
        <begin position="316"/>
        <end position="342"/>
    </location>
</feature>
<dbReference type="Pfam" id="PF13966">
    <property type="entry name" value="zf-RVT"/>
    <property type="match status" value="1"/>
</dbReference>
<feature type="domain" description="Reverse transcriptase zinc-binding" evidence="2">
    <location>
        <begin position="125"/>
        <end position="206"/>
    </location>
</feature>
<dbReference type="AlphaFoldDB" id="A0ABD3I5U4"/>
<protein>
    <recommendedName>
        <fullName evidence="2">Reverse transcriptase zinc-binding domain-containing protein</fullName>
    </recommendedName>
</protein>
<organism evidence="3 4">
    <name type="scientific">Riccia sorocarpa</name>
    <dbReference type="NCBI Taxonomy" id="122646"/>
    <lineage>
        <taxon>Eukaryota</taxon>
        <taxon>Viridiplantae</taxon>
        <taxon>Streptophyta</taxon>
        <taxon>Embryophyta</taxon>
        <taxon>Marchantiophyta</taxon>
        <taxon>Marchantiopsida</taxon>
        <taxon>Marchantiidae</taxon>
        <taxon>Marchantiales</taxon>
        <taxon>Ricciaceae</taxon>
        <taxon>Riccia</taxon>
    </lineage>
</organism>
<gene>
    <name evidence="3" type="ORF">R1sor_012213</name>
</gene>
<name>A0ABD3I5U4_9MARC</name>
<dbReference type="Proteomes" id="UP001633002">
    <property type="component" value="Unassembled WGS sequence"/>
</dbReference>
<keyword evidence="4" id="KW-1185">Reference proteome</keyword>
<evidence type="ECO:0000256" key="1">
    <source>
        <dbReference type="SAM" id="MobiDB-lite"/>
    </source>
</evidence>
<evidence type="ECO:0000259" key="2">
    <source>
        <dbReference type="Pfam" id="PF13966"/>
    </source>
</evidence>
<reference evidence="3 4" key="1">
    <citation type="submission" date="2024-09" db="EMBL/GenBank/DDBJ databases">
        <title>Chromosome-scale assembly of Riccia sorocarpa.</title>
        <authorList>
            <person name="Paukszto L."/>
        </authorList>
    </citation>
    <scope>NUCLEOTIDE SEQUENCE [LARGE SCALE GENOMIC DNA]</scope>
    <source>
        <strain evidence="3">LP-2024</strain>
        <tissue evidence="3">Aerial parts of the thallus</tissue>
    </source>
</reference>
<evidence type="ECO:0000313" key="4">
    <source>
        <dbReference type="Proteomes" id="UP001633002"/>
    </source>
</evidence>
<sequence length="423" mass="47921">MIDHILLGWKTAKKDLVFEAGNSEINQDTLMATIIRLGEMTSGRNGRDWAVLKRRLRTMRVVTLRDLAGESRERLIAADRLGFLPDRGFWKWKKDNSDAGQVSWERSNKDWRIVVSPVSNMRAKINSSWGMNWDTNKWANIWKTLWKSALFPRDKLWIWKILNKGFFTAERGSAMGIMDPICVRCQNGTENIDHMFRQCSRVQNTWQEIASLLSQASGQGSVNSSLVELVEGVLKDGNCAGVILFVAFSRASWKDRCANRYDGTTAVIPVKVILQNAEVLAQGISTKARRQPESEAAADNYTKRISLLRALHQRNKTRRARRLTTSDDSGASWISREEPELRTGELPNANRRTSRRNAMEGRRARERMEVGTVGNTDSQLVTTNVESATPEQGWWGRDIRAELDTVGFREIDLVDVPNSVGIG</sequence>
<evidence type="ECO:0000313" key="3">
    <source>
        <dbReference type="EMBL" id="KAL3698137.1"/>
    </source>
</evidence>
<dbReference type="EMBL" id="JBJQOH010000002">
    <property type="protein sequence ID" value="KAL3698137.1"/>
    <property type="molecule type" value="Genomic_DNA"/>
</dbReference>